<dbReference type="Proteomes" id="UP000434957">
    <property type="component" value="Unassembled WGS sequence"/>
</dbReference>
<evidence type="ECO:0000313" key="5">
    <source>
        <dbReference type="Proteomes" id="UP000429607"/>
    </source>
</evidence>
<keyword evidence="6" id="KW-1185">Reference proteome</keyword>
<dbReference type="EMBL" id="QXFT01000845">
    <property type="protein sequence ID" value="KAE9334695.1"/>
    <property type="molecule type" value="Genomic_DNA"/>
</dbReference>
<dbReference type="Proteomes" id="UP000429607">
    <property type="component" value="Unassembled WGS sequence"/>
</dbReference>
<dbReference type="EMBL" id="QXFV01000857">
    <property type="protein sequence ID" value="KAE9023520.1"/>
    <property type="molecule type" value="Genomic_DNA"/>
</dbReference>
<evidence type="ECO:0000256" key="1">
    <source>
        <dbReference type="SAM" id="SignalP"/>
    </source>
</evidence>
<evidence type="ECO:0008006" key="8">
    <source>
        <dbReference type="Google" id="ProtNLM"/>
    </source>
</evidence>
<evidence type="ECO:0000313" key="2">
    <source>
        <dbReference type="EMBL" id="KAE9017985.1"/>
    </source>
</evidence>
<reference evidence="5 7" key="1">
    <citation type="submission" date="2018-09" db="EMBL/GenBank/DDBJ databases">
        <title>Genomic investigation of the strawberry pathogen Phytophthora fragariae indicates pathogenicity is determined by transcriptional variation in three key races.</title>
        <authorList>
            <person name="Adams T.M."/>
            <person name="Armitage A.D."/>
            <person name="Sobczyk M.K."/>
            <person name="Bates H.J."/>
            <person name="Dunwell J.M."/>
            <person name="Nellist C.F."/>
            <person name="Harrison R.J."/>
        </authorList>
    </citation>
    <scope>NUCLEOTIDE SEQUENCE [LARGE SCALE GENOMIC DNA]</scope>
    <source>
        <strain evidence="3 5">SCRP249</strain>
        <strain evidence="2 7">SCRP324</strain>
        <strain evidence="4 6">SCRP333</strain>
    </source>
</reference>
<dbReference type="OrthoDB" id="107120at2759"/>
<evidence type="ECO:0000313" key="6">
    <source>
        <dbReference type="Proteomes" id="UP000434957"/>
    </source>
</evidence>
<name>A0A6A3LZP8_9STRA</name>
<feature type="chain" id="PRO_5036165039" description="Chitin-binding type-2 domain-containing protein" evidence="1">
    <location>
        <begin position="21"/>
        <end position="157"/>
    </location>
</feature>
<evidence type="ECO:0000313" key="3">
    <source>
        <dbReference type="EMBL" id="KAE9023520.1"/>
    </source>
</evidence>
<organism evidence="3 5">
    <name type="scientific">Phytophthora rubi</name>
    <dbReference type="NCBI Taxonomy" id="129364"/>
    <lineage>
        <taxon>Eukaryota</taxon>
        <taxon>Sar</taxon>
        <taxon>Stramenopiles</taxon>
        <taxon>Oomycota</taxon>
        <taxon>Peronosporomycetes</taxon>
        <taxon>Peronosporales</taxon>
        <taxon>Peronosporaceae</taxon>
        <taxon>Phytophthora</taxon>
    </lineage>
</organism>
<comment type="caution">
    <text evidence="3">The sequence shown here is derived from an EMBL/GenBank/DDBJ whole genome shotgun (WGS) entry which is preliminary data.</text>
</comment>
<feature type="signal peptide" evidence="1">
    <location>
        <begin position="1"/>
        <end position="20"/>
    </location>
</feature>
<sequence>MTKLAFAIGIVAAIAVMATAFDLVTANQVPVSVDAVVGGLQNVSTGSGSAGDDAGGVEAGYQVADVSGAQACGGMGFDYSRYWVGPLPDGDNTKLNCVSGYRCQARGSSKLLWCKQYALPLNAKCGGYTFYTLFKCVDGTACKIDPTRLEPRCLPAA</sequence>
<evidence type="ECO:0000313" key="4">
    <source>
        <dbReference type="EMBL" id="KAE9334695.1"/>
    </source>
</evidence>
<dbReference type="AlphaFoldDB" id="A0A6A3LZP8"/>
<accession>A0A6A3LZP8</accession>
<evidence type="ECO:0000313" key="7">
    <source>
        <dbReference type="Proteomes" id="UP000435112"/>
    </source>
</evidence>
<dbReference type="Proteomes" id="UP000435112">
    <property type="component" value="Unassembled WGS sequence"/>
</dbReference>
<dbReference type="EMBL" id="QXFU01000866">
    <property type="protein sequence ID" value="KAE9017985.1"/>
    <property type="molecule type" value="Genomic_DNA"/>
</dbReference>
<keyword evidence="1" id="KW-0732">Signal</keyword>
<protein>
    <recommendedName>
        <fullName evidence="8">Chitin-binding type-2 domain-containing protein</fullName>
    </recommendedName>
</protein>
<proteinExistence type="predicted"/>
<gene>
    <name evidence="3" type="ORF">PR001_g12891</name>
    <name evidence="2" type="ORF">PR002_g13233</name>
    <name evidence="4" type="ORF">PR003_g13398</name>
</gene>